<gene>
    <name evidence="2" type="ORF">DSM106972_023520</name>
</gene>
<dbReference type="Pfam" id="PF02543">
    <property type="entry name" value="Carbam_trans_N"/>
    <property type="match status" value="1"/>
</dbReference>
<feature type="domain" description="Carbamoyltransferase" evidence="1">
    <location>
        <begin position="2"/>
        <end position="339"/>
    </location>
</feature>
<keyword evidence="3" id="KW-1185">Reference proteome</keyword>
<accession>A0A3S1B8T4</accession>
<evidence type="ECO:0000313" key="3">
    <source>
        <dbReference type="Proteomes" id="UP000271624"/>
    </source>
</evidence>
<protein>
    <recommendedName>
        <fullName evidence="1">Carbamoyltransferase domain-containing protein</fullName>
    </recommendedName>
</protein>
<dbReference type="Gene3D" id="3.30.420.40">
    <property type="match status" value="2"/>
</dbReference>
<sequence length="352" mass="40072">MKILGVCAYYHDSGAALLVNGEIVTAVQETRFTNVTHIGVPTNSISYCLAESGIKLKELDSIVFYEKPLIASQLINEYEFANSSIKGFNPVLQVISLQRNKQFFRAMLKKELAAFGNCKRSELPPVEFIEHNQSQATSAFFLSPFERAAVICINSVGEWATASVWLGKKNQLLPQWSLNFPNSFKILCTAFSYYTGLKINSDENRLRELAPYGKPKYAELFLDKLLESKENDIFQINTDYLVTELTTTNRDSDNFVEVSSRLEGKINQWEMDVAASIQKVIEEIILRLVNTVYQRFGENYLCLAGDVAHYHILNGKIMRENSFRDIWIQPWNDYSRSAALAVWFQCACVCVK</sequence>
<dbReference type="PANTHER" id="PTHR34847">
    <property type="entry name" value="NODULATION PROTEIN U"/>
    <property type="match status" value="1"/>
</dbReference>
<name>A0A3S1B8T4_9CYAN</name>
<dbReference type="InterPro" id="IPR051338">
    <property type="entry name" value="NodU/CmcH_Carbamoyltrnsfr"/>
</dbReference>
<evidence type="ECO:0000259" key="1">
    <source>
        <dbReference type="Pfam" id="PF02543"/>
    </source>
</evidence>
<dbReference type="RefSeq" id="WP_127080939.1">
    <property type="nucleotide sequence ID" value="NZ_RSCL01000005.1"/>
</dbReference>
<dbReference type="Proteomes" id="UP000271624">
    <property type="component" value="Unassembled WGS sequence"/>
</dbReference>
<dbReference type="CDD" id="cd24098">
    <property type="entry name" value="ASKHA_NBD_TobZ_N"/>
    <property type="match status" value="1"/>
</dbReference>
<dbReference type="AlphaFoldDB" id="A0A3S1B8T4"/>
<dbReference type="InterPro" id="IPR003696">
    <property type="entry name" value="Carbtransf_dom"/>
</dbReference>
<dbReference type="OrthoDB" id="9780777at2"/>
<dbReference type="InterPro" id="IPR043129">
    <property type="entry name" value="ATPase_NBD"/>
</dbReference>
<reference evidence="2" key="2">
    <citation type="journal article" date="2019" name="Genome Biol. Evol.">
        <title>Day and night: Metabolic profiles and evolutionary relationships of six axenic non-marine cyanobacteria.</title>
        <authorList>
            <person name="Will S.E."/>
            <person name="Henke P."/>
            <person name="Boedeker C."/>
            <person name="Huang S."/>
            <person name="Brinkmann H."/>
            <person name="Rohde M."/>
            <person name="Jarek M."/>
            <person name="Friedl T."/>
            <person name="Seufert S."/>
            <person name="Schumacher M."/>
            <person name="Overmann J."/>
            <person name="Neumann-Schaal M."/>
            <person name="Petersen J."/>
        </authorList>
    </citation>
    <scope>NUCLEOTIDE SEQUENCE [LARGE SCALE GENOMIC DNA]</scope>
    <source>
        <strain evidence="2">PCC 7102</strain>
    </source>
</reference>
<dbReference type="GO" id="GO:0003824">
    <property type="term" value="F:catalytic activity"/>
    <property type="evidence" value="ECO:0007669"/>
    <property type="project" value="InterPro"/>
</dbReference>
<dbReference type="PANTHER" id="PTHR34847:SF1">
    <property type="entry name" value="NODULATION PROTEIN U"/>
    <property type="match status" value="1"/>
</dbReference>
<organism evidence="2 3">
    <name type="scientific">Dulcicalothrix desertica PCC 7102</name>
    <dbReference type="NCBI Taxonomy" id="232991"/>
    <lineage>
        <taxon>Bacteria</taxon>
        <taxon>Bacillati</taxon>
        <taxon>Cyanobacteriota</taxon>
        <taxon>Cyanophyceae</taxon>
        <taxon>Nostocales</taxon>
        <taxon>Calotrichaceae</taxon>
        <taxon>Dulcicalothrix</taxon>
    </lineage>
</organism>
<reference evidence="2" key="1">
    <citation type="submission" date="2018-12" db="EMBL/GenBank/DDBJ databases">
        <authorList>
            <person name="Will S."/>
            <person name="Neumann-Schaal M."/>
            <person name="Henke P."/>
        </authorList>
    </citation>
    <scope>NUCLEOTIDE SEQUENCE</scope>
    <source>
        <strain evidence="2">PCC 7102</strain>
    </source>
</reference>
<proteinExistence type="predicted"/>
<comment type="caution">
    <text evidence="2">The sequence shown here is derived from an EMBL/GenBank/DDBJ whole genome shotgun (WGS) entry which is preliminary data.</text>
</comment>
<evidence type="ECO:0000313" key="2">
    <source>
        <dbReference type="EMBL" id="RUT07091.1"/>
    </source>
</evidence>
<dbReference type="EMBL" id="RSCL01000005">
    <property type="protein sequence ID" value="RUT07091.1"/>
    <property type="molecule type" value="Genomic_DNA"/>
</dbReference>
<dbReference type="SUPFAM" id="SSF53067">
    <property type="entry name" value="Actin-like ATPase domain"/>
    <property type="match status" value="1"/>
</dbReference>